<name>A0ABQ5TMU6_9BACI</name>
<protein>
    <submittedName>
        <fullName evidence="1">Sporulation-control protein</fullName>
    </submittedName>
</protein>
<comment type="caution">
    <text evidence="1">The sequence shown here is derived from an EMBL/GenBank/DDBJ whole genome shotgun (WGS) entry which is preliminary data.</text>
</comment>
<gene>
    <name evidence="1" type="primary">spo0M</name>
    <name evidence="1" type="ORF">MACH08_34200</name>
</gene>
<sequence length="253" mass="28579">MFNKMLSSIGIGNTKIDAQLDKQSYMAGETVRGKILVTGGKVEQEVDQIYLSVNTKYVKESDDKRFNVNVIMDKFKIAESFTIQPGESKEIPFSFILSPQTPLTIRDKNVWIDTGLDIKKAVDPGDIDYIQVNPSQLVNAVLKAVDSLGFKLIEVESKEVHRSFGKLPFVQEFEFKPRSGQYKGLLDEIELIFLPSEDQVEILMQIDRKARGLSGLFAEAMDQDESYVRFTVTNSDSSTVQETIQEIVNQNIH</sequence>
<organism evidence="1 2">
    <name type="scientific">Oceanobacillus kimchii</name>
    <dbReference type="NCBI Taxonomy" id="746691"/>
    <lineage>
        <taxon>Bacteria</taxon>
        <taxon>Bacillati</taxon>
        <taxon>Bacillota</taxon>
        <taxon>Bacilli</taxon>
        <taxon>Bacillales</taxon>
        <taxon>Bacillaceae</taxon>
        <taxon>Oceanobacillus</taxon>
    </lineage>
</organism>
<dbReference type="Pfam" id="PF07070">
    <property type="entry name" value="Spo0M"/>
    <property type="match status" value="1"/>
</dbReference>
<dbReference type="InterPro" id="IPR009776">
    <property type="entry name" value="Spore_0_M"/>
</dbReference>
<accession>A0ABQ5TMU6</accession>
<dbReference type="EMBL" id="BSKO01000001">
    <property type="protein sequence ID" value="GLO67636.1"/>
    <property type="molecule type" value="Genomic_DNA"/>
</dbReference>
<proteinExistence type="predicted"/>
<keyword evidence="2" id="KW-1185">Reference proteome</keyword>
<evidence type="ECO:0000313" key="2">
    <source>
        <dbReference type="Proteomes" id="UP001275436"/>
    </source>
</evidence>
<evidence type="ECO:0000313" key="1">
    <source>
        <dbReference type="EMBL" id="GLO67636.1"/>
    </source>
</evidence>
<dbReference type="Proteomes" id="UP001275436">
    <property type="component" value="Unassembled WGS sequence"/>
</dbReference>
<reference evidence="1 2" key="1">
    <citation type="submission" date="2023-02" db="EMBL/GenBank/DDBJ databases">
        <title>Oceanobacillus kimchii IFOP_LL358 isolated form Alexandrium catenella lab strain.</title>
        <authorList>
            <person name="Gajardo G."/>
            <person name="Ueki S."/>
            <person name="Maruyama F."/>
        </authorList>
    </citation>
    <scope>NUCLEOTIDE SEQUENCE [LARGE SCALE GENOMIC DNA]</scope>
    <source>
        <strain evidence="1 2">IFOP_LL358</strain>
    </source>
</reference>
<dbReference type="RefSeq" id="WP_017798171.1">
    <property type="nucleotide sequence ID" value="NZ_BSKO01000001.1"/>
</dbReference>
<dbReference type="PANTHER" id="PTHR40053:SF1">
    <property type="entry name" value="SPORULATION-CONTROL PROTEIN SPO0M"/>
    <property type="match status" value="1"/>
</dbReference>
<dbReference type="PANTHER" id="PTHR40053">
    <property type="entry name" value="SPORULATION-CONTROL PROTEIN SPO0M"/>
    <property type="match status" value="1"/>
</dbReference>